<evidence type="ECO:0000256" key="1">
    <source>
        <dbReference type="SAM" id="MobiDB-lite"/>
    </source>
</evidence>
<dbReference type="InterPro" id="IPR016161">
    <property type="entry name" value="Ald_DH/histidinol_DH"/>
</dbReference>
<feature type="region of interest" description="Disordered" evidence="1">
    <location>
        <begin position="1"/>
        <end position="20"/>
    </location>
</feature>
<dbReference type="InterPro" id="IPR016163">
    <property type="entry name" value="Ald_DH_C"/>
</dbReference>
<keyword evidence="4" id="KW-1185">Reference proteome</keyword>
<proteinExistence type="predicted"/>
<keyword evidence="2" id="KW-0812">Transmembrane</keyword>
<sequence length="505" mass="55874">MAFQLEGHERENNTTTKQALQRVAESVTDGRAENVGRRQEQLFSLHTTLARDASAICHALALKTKGSRHDEAKKEAEVEYYLALDAVRHFYDSLDFDKELENEYRVANGKDYQSRRVGYGLVVIRPLEHHSRFYSIIVPLAAALSAGNCVVVEMPKSRPGDENYDIDIQLRTILARSLDSNIFCFADDIEEDFSKSDLESDFVLVVDQRSWNSSESSISARNYLVSLSDAPALAIVDRTADIKEAVRLIARASLIFGGNSPYAPDLVLVNEFVKDQVLDAFSETPDVKVEVHDFTDRSYVIAKVESNGQRDTGPIAVLPYSGLVDAVSMIKPSTQLLAGYFFAEPRAAKYLSQHLPCAISYMNQIPTHLLVGPAAPAVTATTSSPGLLYRYTRNMFSRPRPQMSEPPPRAFSIIDHHLGRANGGDSANSTGFLERAQDLMTNGEERLRNRQSLVSQATKPLKPVVRPNNEDVGFFEAGFLLAAGLVVLPVLGWGSFAMGRRLLSS</sequence>
<organism evidence="3 4">
    <name type="scientific">Rhypophila decipiens</name>
    <dbReference type="NCBI Taxonomy" id="261697"/>
    <lineage>
        <taxon>Eukaryota</taxon>
        <taxon>Fungi</taxon>
        <taxon>Dikarya</taxon>
        <taxon>Ascomycota</taxon>
        <taxon>Pezizomycotina</taxon>
        <taxon>Sordariomycetes</taxon>
        <taxon>Sordariomycetidae</taxon>
        <taxon>Sordariales</taxon>
        <taxon>Naviculisporaceae</taxon>
        <taxon>Rhypophila</taxon>
    </lineage>
</organism>
<feature type="compositionally biased region" description="Basic and acidic residues" evidence="1">
    <location>
        <begin position="1"/>
        <end position="12"/>
    </location>
</feature>
<dbReference type="AlphaFoldDB" id="A0AAN6YJ83"/>
<reference evidence="3" key="1">
    <citation type="journal article" date="2023" name="Mol. Phylogenet. Evol.">
        <title>Genome-scale phylogeny and comparative genomics of the fungal order Sordariales.</title>
        <authorList>
            <person name="Hensen N."/>
            <person name="Bonometti L."/>
            <person name="Westerberg I."/>
            <person name="Brannstrom I.O."/>
            <person name="Guillou S."/>
            <person name="Cros-Aarteil S."/>
            <person name="Calhoun S."/>
            <person name="Haridas S."/>
            <person name="Kuo A."/>
            <person name="Mondo S."/>
            <person name="Pangilinan J."/>
            <person name="Riley R."/>
            <person name="LaButti K."/>
            <person name="Andreopoulos B."/>
            <person name="Lipzen A."/>
            <person name="Chen C."/>
            <person name="Yan M."/>
            <person name="Daum C."/>
            <person name="Ng V."/>
            <person name="Clum A."/>
            <person name="Steindorff A."/>
            <person name="Ohm R.A."/>
            <person name="Martin F."/>
            <person name="Silar P."/>
            <person name="Natvig D.O."/>
            <person name="Lalanne C."/>
            <person name="Gautier V."/>
            <person name="Ament-Velasquez S.L."/>
            <person name="Kruys A."/>
            <person name="Hutchinson M.I."/>
            <person name="Powell A.J."/>
            <person name="Barry K."/>
            <person name="Miller A.N."/>
            <person name="Grigoriev I.V."/>
            <person name="Debuchy R."/>
            <person name="Gladieux P."/>
            <person name="Hiltunen Thoren M."/>
            <person name="Johannesson H."/>
        </authorList>
    </citation>
    <scope>NUCLEOTIDE SEQUENCE</scope>
    <source>
        <strain evidence="3">PSN293</strain>
    </source>
</reference>
<dbReference type="Gene3D" id="3.40.309.10">
    <property type="entry name" value="Aldehyde Dehydrogenase, Chain A, domain 2"/>
    <property type="match status" value="1"/>
</dbReference>
<evidence type="ECO:0000313" key="3">
    <source>
        <dbReference type="EMBL" id="KAK4219448.1"/>
    </source>
</evidence>
<keyword evidence="2" id="KW-1133">Transmembrane helix</keyword>
<gene>
    <name evidence="3" type="ORF">QBC37DRAFT_368027</name>
</gene>
<name>A0AAN6YJ83_9PEZI</name>
<dbReference type="GO" id="GO:0016620">
    <property type="term" value="F:oxidoreductase activity, acting on the aldehyde or oxo group of donors, NAD or NADP as acceptor"/>
    <property type="evidence" value="ECO:0007669"/>
    <property type="project" value="InterPro"/>
</dbReference>
<dbReference type="PANTHER" id="PTHR43111">
    <property type="entry name" value="ALDEHYDE DEHYDROGENASE B-RELATED"/>
    <property type="match status" value="1"/>
</dbReference>
<reference evidence="3" key="2">
    <citation type="submission" date="2023-05" db="EMBL/GenBank/DDBJ databases">
        <authorList>
            <consortium name="Lawrence Berkeley National Laboratory"/>
            <person name="Steindorff A."/>
            <person name="Hensen N."/>
            <person name="Bonometti L."/>
            <person name="Westerberg I."/>
            <person name="Brannstrom I.O."/>
            <person name="Guillou S."/>
            <person name="Cros-Aarteil S."/>
            <person name="Calhoun S."/>
            <person name="Haridas S."/>
            <person name="Kuo A."/>
            <person name="Mondo S."/>
            <person name="Pangilinan J."/>
            <person name="Riley R."/>
            <person name="Labutti K."/>
            <person name="Andreopoulos B."/>
            <person name="Lipzen A."/>
            <person name="Chen C."/>
            <person name="Yanf M."/>
            <person name="Daum C."/>
            <person name="Ng V."/>
            <person name="Clum A."/>
            <person name="Ohm R."/>
            <person name="Martin F."/>
            <person name="Silar P."/>
            <person name="Natvig D."/>
            <person name="Lalanne C."/>
            <person name="Gautier V."/>
            <person name="Ament-Velasquez S.L."/>
            <person name="Kruys A."/>
            <person name="Hutchinson M.I."/>
            <person name="Powell A.J."/>
            <person name="Barry K."/>
            <person name="Miller A.N."/>
            <person name="Grigoriev I.V."/>
            <person name="Debuchy R."/>
            <person name="Gladieux P."/>
            <person name="Thoren M.H."/>
            <person name="Johannesson H."/>
        </authorList>
    </citation>
    <scope>NUCLEOTIDE SEQUENCE</scope>
    <source>
        <strain evidence="3">PSN293</strain>
    </source>
</reference>
<dbReference type="PANTHER" id="PTHR43111:SF1">
    <property type="entry name" value="ALDEHYDE DEHYDROGENASE B-RELATED"/>
    <property type="match status" value="1"/>
</dbReference>
<dbReference type="EMBL" id="MU858048">
    <property type="protein sequence ID" value="KAK4219448.1"/>
    <property type="molecule type" value="Genomic_DNA"/>
</dbReference>
<dbReference type="Proteomes" id="UP001301769">
    <property type="component" value="Unassembled WGS sequence"/>
</dbReference>
<dbReference type="InterPro" id="IPR016162">
    <property type="entry name" value="Ald_DH_N"/>
</dbReference>
<feature type="transmembrane region" description="Helical" evidence="2">
    <location>
        <begin position="472"/>
        <end position="496"/>
    </location>
</feature>
<dbReference type="Gene3D" id="3.40.605.10">
    <property type="entry name" value="Aldehyde Dehydrogenase, Chain A, domain 1"/>
    <property type="match status" value="1"/>
</dbReference>
<comment type="caution">
    <text evidence="3">The sequence shown here is derived from an EMBL/GenBank/DDBJ whole genome shotgun (WGS) entry which is preliminary data.</text>
</comment>
<evidence type="ECO:0000313" key="4">
    <source>
        <dbReference type="Proteomes" id="UP001301769"/>
    </source>
</evidence>
<protein>
    <submittedName>
        <fullName evidence="3">Aldehyde/histidinol dehydrogenase</fullName>
    </submittedName>
</protein>
<keyword evidence="2" id="KW-0472">Membrane</keyword>
<dbReference type="SUPFAM" id="SSF53720">
    <property type="entry name" value="ALDH-like"/>
    <property type="match status" value="1"/>
</dbReference>
<evidence type="ECO:0000256" key="2">
    <source>
        <dbReference type="SAM" id="Phobius"/>
    </source>
</evidence>
<accession>A0AAN6YJ83</accession>